<keyword evidence="3" id="KW-0560">Oxidoreductase</keyword>
<reference evidence="9 10" key="1">
    <citation type="submission" date="2019-02" db="EMBL/GenBank/DDBJ databases">
        <title>Draft genome sequences of novel Actinobacteria.</title>
        <authorList>
            <person name="Sahin N."/>
            <person name="Ay H."/>
            <person name="Saygin H."/>
        </authorList>
    </citation>
    <scope>NUCLEOTIDE SEQUENCE [LARGE SCALE GENOMIC DNA]</scope>
    <source>
        <strain evidence="9 10">16K104</strain>
    </source>
</reference>
<dbReference type="RefSeq" id="WP_132317989.1">
    <property type="nucleotide sequence ID" value="NZ_SMKR01000026.1"/>
</dbReference>
<dbReference type="InterPro" id="IPR036661">
    <property type="entry name" value="Luciferase-like_sf"/>
</dbReference>
<evidence type="ECO:0000256" key="4">
    <source>
        <dbReference type="ARBA" id="ARBA00023033"/>
    </source>
</evidence>
<feature type="compositionally biased region" description="Basic and acidic residues" evidence="7">
    <location>
        <begin position="446"/>
        <end position="455"/>
    </location>
</feature>
<evidence type="ECO:0000256" key="5">
    <source>
        <dbReference type="ARBA" id="ARBA00033748"/>
    </source>
</evidence>
<dbReference type="PIRSF" id="PIRSF000337">
    <property type="entry name" value="NTA_MOA"/>
    <property type="match status" value="1"/>
</dbReference>
<feature type="region of interest" description="Disordered" evidence="7">
    <location>
        <begin position="430"/>
        <end position="455"/>
    </location>
</feature>
<keyword evidence="1 6" id="KW-0285">Flavoprotein</keyword>
<comment type="caution">
    <text evidence="9">The sequence shown here is derived from an EMBL/GenBank/DDBJ whole genome shotgun (WGS) entry which is preliminary data.</text>
</comment>
<sequence length="455" mass="50332">MKRILLGAFEINQVNLTSQGLWAHPEQQTYRYKDLDYWLDLARLLERGYFDFLFLADSYGYPHLRGETPDVTFEQAVEVPNNDPMLLIPALASVTSDLHFAVTTSTTFEEPYANARRFATLDHLTKGRIGWNVVTTSSAVVSELFGRPQLAHDKRYARARDFLDLSYKLFEGSWEEGSVVVDKAARLYADPSRVHPIKHEGPYFTSHGYFDSEPSPQRTPVIVQAGTSSTGRAFAAANAEIVFLHGKDSEMLRGQVSDIRTAAESAGRGRDAIKAISGLSVVTGPSRSAADEKLEEYLEWVNPDAARAYYAMMTGIDLAALDPDASFSTVSTDGGKSHVERYRDTTVREASADFLRRGMRELILVGTPAEVADQIAGIVSDTDLDGFNYTPFVSPGSYADLVDSVVPELQRMGLVRTKHTRDTFRQRLFGAGSHLPGTHPGSLFRTDTRLAETSA</sequence>
<dbReference type="GO" id="GO:0004497">
    <property type="term" value="F:monooxygenase activity"/>
    <property type="evidence" value="ECO:0007669"/>
    <property type="project" value="UniProtKB-KW"/>
</dbReference>
<dbReference type="GO" id="GO:0016705">
    <property type="term" value="F:oxidoreductase activity, acting on paired donors, with incorporation or reduction of molecular oxygen"/>
    <property type="evidence" value="ECO:0007669"/>
    <property type="project" value="InterPro"/>
</dbReference>
<evidence type="ECO:0000256" key="6">
    <source>
        <dbReference type="PIRSR" id="PIRSR000337-1"/>
    </source>
</evidence>
<comment type="similarity">
    <text evidence="5">Belongs to the NtaA/SnaA/DszA monooxygenase family.</text>
</comment>
<dbReference type="InterPro" id="IPR011251">
    <property type="entry name" value="Luciferase-like_dom"/>
</dbReference>
<feature type="binding site" evidence="6">
    <location>
        <position position="152"/>
    </location>
    <ligand>
        <name>FMN</name>
        <dbReference type="ChEBI" id="CHEBI:58210"/>
    </ligand>
</feature>
<evidence type="ECO:0000256" key="3">
    <source>
        <dbReference type="ARBA" id="ARBA00023002"/>
    </source>
</evidence>
<dbReference type="Proteomes" id="UP000295172">
    <property type="component" value="Unassembled WGS sequence"/>
</dbReference>
<evidence type="ECO:0000256" key="1">
    <source>
        <dbReference type="ARBA" id="ARBA00022630"/>
    </source>
</evidence>
<feature type="domain" description="Luciferase-like" evidence="8">
    <location>
        <begin position="25"/>
        <end position="378"/>
    </location>
</feature>
<evidence type="ECO:0000256" key="7">
    <source>
        <dbReference type="SAM" id="MobiDB-lite"/>
    </source>
</evidence>
<dbReference type="PANTHER" id="PTHR30011:SF16">
    <property type="entry name" value="C2H2 FINGER DOMAIN TRANSCRIPTION FACTOR (EUROFUNG)-RELATED"/>
    <property type="match status" value="1"/>
</dbReference>
<dbReference type="EMBL" id="SMKR01000026">
    <property type="protein sequence ID" value="TDD28049.1"/>
    <property type="molecule type" value="Genomic_DNA"/>
</dbReference>
<keyword evidence="2 6" id="KW-0288">FMN</keyword>
<organism evidence="9 10">
    <name type="scientific">Kribbella turkmenica</name>
    <dbReference type="NCBI Taxonomy" id="2530375"/>
    <lineage>
        <taxon>Bacteria</taxon>
        <taxon>Bacillati</taxon>
        <taxon>Actinomycetota</taxon>
        <taxon>Actinomycetes</taxon>
        <taxon>Propionibacteriales</taxon>
        <taxon>Kribbellaceae</taxon>
        <taxon>Kribbella</taxon>
    </lineage>
</organism>
<gene>
    <name evidence="9" type="ORF">E1218_08390</name>
</gene>
<dbReference type="Pfam" id="PF00296">
    <property type="entry name" value="Bac_luciferase"/>
    <property type="match status" value="1"/>
</dbReference>
<evidence type="ECO:0000313" key="10">
    <source>
        <dbReference type="Proteomes" id="UP000295172"/>
    </source>
</evidence>
<name>A0A4R4XCC1_9ACTN</name>
<dbReference type="PANTHER" id="PTHR30011">
    <property type="entry name" value="ALKANESULFONATE MONOOXYGENASE-RELATED"/>
    <property type="match status" value="1"/>
</dbReference>
<feature type="binding site" evidence="6">
    <location>
        <position position="103"/>
    </location>
    <ligand>
        <name>FMN</name>
        <dbReference type="ChEBI" id="CHEBI:58210"/>
    </ligand>
</feature>
<dbReference type="InterPro" id="IPR051260">
    <property type="entry name" value="Diverse_substr_monoxygenases"/>
</dbReference>
<dbReference type="SUPFAM" id="SSF51679">
    <property type="entry name" value="Bacterial luciferase-like"/>
    <property type="match status" value="1"/>
</dbReference>
<feature type="binding site" evidence="6">
    <location>
        <position position="156"/>
    </location>
    <ligand>
        <name>FMN</name>
        <dbReference type="ChEBI" id="CHEBI:58210"/>
    </ligand>
</feature>
<evidence type="ECO:0000259" key="8">
    <source>
        <dbReference type="Pfam" id="PF00296"/>
    </source>
</evidence>
<evidence type="ECO:0000313" key="9">
    <source>
        <dbReference type="EMBL" id="TDD28049.1"/>
    </source>
</evidence>
<dbReference type="InterPro" id="IPR016215">
    <property type="entry name" value="NTA_MOA"/>
</dbReference>
<evidence type="ECO:0000256" key="2">
    <source>
        <dbReference type="ARBA" id="ARBA00022643"/>
    </source>
</evidence>
<dbReference type="AlphaFoldDB" id="A0A4R4XCC1"/>
<dbReference type="NCBIfam" id="TIGR03860">
    <property type="entry name" value="FMN_nitrolo"/>
    <property type="match status" value="1"/>
</dbReference>
<feature type="binding site" evidence="6">
    <location>
        <position position="57"/>
    </location>
    <ligand>
        <name>FMN</name>
        <dbReference type="ChEBI" id="CHEBI:58210"/>
    </ligand>
</feature>
<keyword evidence="4" id="KW-0503">Monooxygenase</keyword>
<keyword evidence="10" id="KW-1185">Reference proteome</keyword>
<protein>
    <submittedName>
        <fullName evidence="9">LLM class flavin-dependent oxidoreductase</fullName>
    </submittedName>
</protein>
<dbReference type="OrthoDB" id="4437611at2"/>
<proteinExistence type="inferred from homology"/>
<dbReference type="Gene3D" id="3.20.20.30">
    <property type="entry name" value="Luciferase-like domain"/>
    <property type="match status" value="1"/>
</dbReference>
<feature type="binding site" evidence="6">
    <location>
        <position position="228"/>
    </location>
    <ligand>
        <name>FMN</name>
        <dbReference type="ChEBI" id="CHEBI:58210"/>
    </ligand>
</feature>
<accession>A0A4R4XCC1</accession>